<dbReference type="OrthoDB" id="6605928at2759"/>
<evidence type="ECO:0000313" key="10">
    <source>
        <dbReference type="Proteomes" id="UP000001514"/>
    </source>
</evidence>
<dbReference type="Gramene" id="EFJ19030">
    <property type="protein sequence ID" value="EFJ19030"/>
    <property type="gene ID" value="SELMODRAFT_111716"/>
</dbReference>
<proteinExistence type="inferred from homology"/>
<dbReference type="EMBL" id="GL377709">
    <property type="protein sequence ID" value="EFJ05989.1"/>
    <property type="molecule type" value="Genomic_DNA"/>
</dbReference>
<evidence type="ECO:0000256" key="4">
    <source>
        <dbReference type="ARBA" id="ARBA00023065"/>
    </source>
</evidence>
<dbReference type="PANTHER" id="PTHR10137:SF0">
    <property type="entry name" value="V-TYPE PROTON ATPASE SUBUNIT C"/>
    <property type="match status" value="1"/>
</dbReference>
<evidence type="ECO:0000256" key="7">
    <source>
        <dbReference type="SAM" id="SignalP"/>
    </source>
</evidence>
<dbReference type="GO" id="GO:0046961">
    <property type="term" value="F:proton-transporting ATPase activity, rotational mechanism"/>
    <property type="evidence" value="ECO:0000318"/>
    <property type="project" value="GO_Central"/>
</dbReference>
<sequence>MALAVTRYCLVSLPVLESAAATWAALQQGISRVAFDTPTYKFNIPELRIGTLDALMVLSDDLVKINGVVEGVTHKIRRQIEDLDHHAGVEASALTVDGVPVDTYITKFTWDEAKYPLMNPLRETADMIQDNVSKHEDDLKIRVAEYTNVKTQLSAINRRQTGSMAARDISNLVKPSDVISTEHLVTLVVVVSKFSQNEWLKSYESLTDFVVPRSSAKLHEDNEYALYTVILFRKVADNFKSAARERGFQVRDIEFDPEGQQQRRQEQDKLSRELDSLRSSLQQWCCASYGEVFSAWMHICAIRIFAESILRYGLPPKFLAAVMAPSQRNEKKVRSMLEGLCNAPNSGFWKSDEDGGGVAGIVGGEVEAHPYVSFTLNLAG</sequence>
<evidence type="ECO:0000256" key="2">
    <source>
        <dbReference type="ARBA" id="ARBA00022448"/>
    </source>
</evidence>
<dbReference type="AlphaFoldDB" id="D8S9Y0"/>
<name>D8S9Y0_SELML</name>
<keyword evidence="10" id="KW-1185">Reference proteome</keyword>
<comment type="function">
    <text evidence="6">Subunit of the V1 complex of vacuolar(H+)-ATPase (V-ATPase), a multisubunit enzyme composed of a peripheral complex (V1) that hydrolyzes ATP and a membrane integral complex (V0) that translocates protons. V-ATPase is responsible for acidifying and maintaining the pH of intracellular compartments and in some cell types, is targeted to the plasma membrane, where it is responsible for acidifying the extracellular environment. Subunit C is necessary for the assembly of the catalytic sector of the enzyme and is likely to have a specific function in its catalytic activity.</text>
</comment>
<comment type="function">
    <text evidence="5">Subunit of the peripheral V1 complex of vacuolar ATPase. Subunit C is necessary for the assembly of the catalytic sector of the enzyme and is likely to have a specific function in its catalytic activity. V-ATPase is responsible for acidifying a variety of intracellular compartments in eukaryotic cells.</text>
</comment>
<dbReference type="Gene3D" id="3.30.70.100">
    <property type="match status" value="1"/>
</dbReference>
<dbReference type="STRING" id="88036.D8S9Y0"/>
<dbReference type="Gene3D" id="1.20.1460.10">
    <property type="entry name" value="subunit c (vma5p) of the yeast v-atpase, domain 2"/>
    <property type="match status" value="1"/>
</dbReference>
<evidence type="ECO:0000256" key="5">
    <source>
        <dbReference type="ARBA" id="ARBA00025445"/>
    </source>
</evidence>
<dbReference type="CDD" id="cd14785">
    <property type="entry name" value="V-ATPase_C"/>
    <property type="match status" value="1"/>
</dbReference>
<comment type="subunit">
    <text evidence="6">V-ATPase is a heteromultimeric enzyme composed of a peripheral catalytic V1 complex (components A to H) attached to an integral membrane V0 proton pore complex.</text>
</comment>
<dbReference type="EMBL" id="GL377608">
    <property type="protein sequence ID" value="EFJ19030.1"/>
    <property type="molecule type" value="Genomic_DNA"/>
</dbReference>
<dbReference type="FunCoup" id="D8S9Y0">
    <property type="interactions" value="3079"/>
</dbReference>
<keyword evidence="4 6" id="KW-0406">Ion transport</keyword>
<dbReference type="HOGENOM" id="CLU_017554_3_0_1"/>
<reference evidence="9 10" key="1">
    <citation type="journal article" date="2011" name="Science">
        <title>The Selaginella genome identifies genetic changes associated with the evolution of vascular plants.</title>
        <authorList>
            <person name="Banks J.A."/>
            <person name="Nishiyama T."/>
            <person name="Hasebe M."/>
            <person name="Bowman J.L."/>
            <person name="Gribskov M."/>
            <person name="dePamphilis C."/>
            <person name="Albert V.A."/>
            <person name="Aono N."/>
            <person name="Aoyama T."/>
            <person name="Ambrose B.A."/>
            <person name="Ashton N.W."/>
            <person name="Axtell M.J."/>
            <person name="Barker E."/>
            <person name="Barker M.S."/>
            <person name="Bennetzen J.L."/>
            <person name="Bonawitz N.D."/>
            <person name="Chapple C."/>
            <person name="Cheng C."/>
            <person name="Correa L.G."/>
            <person name="Dacre M."/>
            <person name="DeBarry J."/>
            <person name="Dreyer I."/>
            <person name="Elias M."/>
            <person name="Engstrom E.M."/>
            <person name="Estelle M."/>
            <person name="Feng L."/>
            <person name="Finet C."/>
            <person name="Floyd S.K."/>
            <person name="Frommer W.B."/>
            <person name="Fujita T."/>
            <person name="Gramzow L."/>
            <person name="Gutensohn M."/>
            <person name="Harholt J."/>
            <person name="Hattori M."/>
            <person name="Heyl A."/>
            <person name="Hirai T."/>
            <person name="Hiwatashi Y."/>
            <person name="Ishikawa M."/>
            <person name="Iwata M."/>
            <person name="Karol K.G."/>
            <person name="Koehler B."/>
            <person name="Kolukisaoglu U."/>
            <person name="Kubo M."/>
            <person name="Kurata T."/>
            <person name="Lalonde S."/>
            <person name="Li K."/>
            <person name="Li Y."/>
            <person name="Litt A."/>
            <person name="Lyons E."/>
            <person name="Manning G."/>
            <person name="Maruyama T."/>
            <person name="Michael T.P."/>
            <person name="Mikami K."/>
            <person name="Miyazaki S."/>
            <person name="Morinaga S."/>
            <person name="Murata T."/>
            <person name="Mueller-Roeber B."/>
            <person name="Nelson D.R."/>
            <person name="Obara M."/>
            <person name="Oguri Y."/>
            <person name="Olmstead R.G."/>
            <person name="Onodera N."/>
            <person name="Petersen B.L."/>
            <person name="Pils B."/>
            <person name="Prigge M."/>
            <person name="Rensing S.A."/>
            <person name="Riano-Pachon D.M."/>
            <person name="Roberts A.W."/>
            <person name="Sato Y."/>
            <person name="Scheller H.V."/>
            <person name="Schulz B."/>
            <person name="Schulz C."/>
            <person name="Shakirov E.V."/>
            <person name="Shibagaki N."/>
            <person name="Shinohara N."/>
            <person name="Shippen D.E."/>
            <person name="Soerensen I."/>
            <person name="Sotooka R."/>
            <person name="Sugimoto N."/>
            <person name="Sugita M."/>
            <person name="Sumikawa N."/>
            <person name="Tanurdzic M."/>
            <person name="Theissen G."/>
            <person name="Ulvskov P."/>
            <person name="Wakazuki S."/>
            <person name="Weng J.K."/>
            <person name="Willats W.W."/>
            <person name="Wipf D."/>
            <person name="Wolf P.G."/>
            <person name="Yang L."/>
            <person name="Zimmer A.D."/>
            <person name="Zhu Q."/>
            <person name="Mitros T."/>
            <person name="Hellsten U."/>
            <person name="Loque D."/>
            <person name="Otillar R."/>
            <person name="Salamov A."/>
            <person name="Schmutz J."/>
            <person name="Shapiro H."/>
            <person name="Lindquist E."/>
            <person name="Lucas S."/>
            <person name="Rokhsar D."/>
            <person name="Grigoriev I.V."/>
        </authorList>
    </citation>
    <scope>NUCLEOTIDE SEQUENCE [LARGE SCALE GENOMIC DNA]</scope>
</reference>
<evidence type="ECO:0000256" key="6">
    <source>
        <dbReference type="RuleBase" id="RU364010"/>
    </source>
</evidence>
<protein>
    <recommendedName>
        <fullName evidence="6">V-type proton ATPase subunit C</fullName>
    </recommendedName>
</protein>
<dbReference type="KEGG" id="smo:SELMODRAFT_187073"/>
<evidence type="ECO:0000313" key="8">
    <source>
        <dbReference type="EMBL" id="EFJ05989.1"/>
    </source>
</evidence>
<dbReference type="InterPro" id="IPR036132">
    <property type="entry name" value="Vac_ATP_synth_c_sf"/>
</dbReference>
<feature type="chain" id="PRO_5010829991" description="V-type proton ATPase subunit C" evidence="7">
    <location>
        <begin position="25"/>
        <end position="380"/>
    </location>
</feature>
<evidence type="ECO:0000256" key="3">
    <source>
        <dbReference type="ARBA" id="ARBA00022781"/>
    </source>
</evidence>
<dbReference type="Proteomes" id="UP000001514">
    <property type="component" value="Unassembled WGS sequence"/>
</dbReference>
<dbReference type="Gene3D" id="3.30.70.1180">
    <property type="entry name" value="Vacuolar atp synthase subunit c, domain 1"/>
    <property type="match status" value="1"/>
</dbReference>
<dbReference type="PANTHER" id="PTHR10137">
    <property type="entry name" value="V-TYPE PROTON ATPASE SUBUNIT C"/>
    <property type="match status" value="1"/>
</dbReference>
<accession>D8S9Y0</accession>
<dbReference type="OMA" id="VMIWIHV"/>
<feature type="signal peptide" evidence="7">
    <location>
        <begin position="1"/>
        <end position="24"/>
    </location>
</feature>
<evidence type="ECO:0000256" key="1">
    <source>
        <dbReference type="ARBA" id="ARBA00006138"/>
    </source>
</evidence>
<dbReference type="InParanoid" id="D8S9Y0"/>
<gene>
    <name evidence="9" type="ORF">SELMODRAFT_111716</name>
    <name evidence="8" type="ORF">SELMODRAFT_187073</name>
</gene>
<dbReference type="GO" id="GO:0000221">
    <property type="term" value="C:vacuolar proton-transporting V-type ATPase, V1 domain"/>
    <property type="evidence" value="ECO:0000318"/>
    <property type="project" value="GO_Central"/>
</dbReference>
<organism evidence="10">
    <name type="scientific">Selaginella moellendorffii</name>
    <name type="common">Spikemoss</name>
    <dbReference type="NCBI Taxonomy" id="88036"/>
    <lineage>
        <taxon>Eukaryota</taxon>
        <taxon>Viridiplantae</taxon>
        <taxon>Streptophyta</taxon>
        <taxon>Embryophyta</taxon>
        <taxon>Tracheophyta</taxon>
        <taxon>Lycopodiopsida</taxon>
        <taxon>Selaginellales</taxon>
        <taxon>Selaginellaceae</taxon>
        <taxon>Selaginella</taxon>
    </lineage>
</organism>
<dbReference type="eggNOG" id="KOG2909">
    <property type="taxonomic scope" value="Eukaryota"/>
</dbReference>
<comment type="similarity">
    <text evidence="1 6">Belongs to the V-ATPase C subunit family.</text>
</comment>
<dbReference type="Gramene" id="EFJ05989">
    <property type="protein sequence ID" value="EFJ05989"/>
    <property type="gene ID" value="SELMODRAFT_187073"/>
</dbReference>
<dbReference type="FunFam" id="3.30.70.100:FF:000002">
    <property type="entry name" value="V-type proton ATPase subunit C"/>
    <property type="match status" value="1"/>
</dbReference>
<dbReference type="KEGG" id="smo:SELMODRAFT_111716"/>
<dbReference type="SUPFAM" id="SSF118203">
    <property type="entry name" value="Vacuolar ATP synthase subunit C"/>
    <property type="match status" value="1"/>
</dbReference>
<keyword evidence="7" id="KW-0732">Signal</keyword>
<keyword evidence="2 6" id="KW-0813">Transport</keyword>
<keyword evidence="3 6" id="KW-0375">Hydrogen ion transport</keyword>
<evidence type="ECO:0000313" key="9">
    <source>
        <dbReference type="EMBL" id="EFJ19030.1"/>
    </source>
</evidence>
<dbReference type="Pfam" id="PF03223">
    <property type="entry name" value="V-ATPase_C"/>
    <property type="match status" value="1"/>
</dbReference>
<dbReference type="InterPro" id="IPR004907">
    <property type="entry name" value="ATPase_V1-cplx_csu"/>
</dbReference>